<keyword evidence="6" id="KW-0804">Transcription</keyword>
<organism evidence="11 12">
    <name type="scientific">Forsythia ovata</name>
    <dbReference type="NCBI Taxonomy" id="205694"/>
    <lineage>
        <taxon>Eukaryota</taxon>
        <taxon>Viridiplantae</taxon>
        <taxon>Streptophyta</taxon>
        <taxon>Embryophyta</taxon>
        <taxon>Tracheophyta</taxon>
        <taxon>Spermatophyta</taxon>
        <taxon>Magnoliopsida</taxon>
        <taxon>eudicotyledons</taxon>
        <taxon>Gunneridae</taxon>
        <taxon>Pentapetalae</taxon>
        <taxon>asterids</taxon>
        <taxon>lamiids</taxon>
        <taxon>Lamiales</taxon>
        <taxon>Oleaceae</taxon>
        <taxon>Forsythieae</taxon>
        <taxon>Forsythia</taxon>
    </lineage>
</organism>
<dbReference type="PROSITE" id="PS00028">
    <property type="entry name" value="ZINC_FINGER_C2H2_1"/>
    <property type="match status" value="1"/>
</dbReference>
<dbReference type="EMBL" id="JBFOLJ010000009">
    <property type="protein sequence ID" value="KAL2509543.1"/>
    <property type="molecule type" value="Genomic_DNA"/>
</dbReference>
<accession>A0ABD1TAH6</accession>
<evidence type="ECO:0000256" key="8">
    <source>
        <dbReference type="PROSITE-ProRule" id="PRU00042"/>
    </source>
</evidence>
<dbReference type="SUPFAM" id="SSF57667">
    <property type="entry name" value="beta-beta-alpha zinc fingers"/>
    <property type="match status" value="1"/>
</dbReference>
<evidence type="ECO:0000313" key="12">
    <source>
        <dbReference type="Proteomes" id="UP001604277"/>
    </source>
</evidence>
<feature type="domain" description="C2H2-type" evidence="10">
    <location>
        <begin position="13"/>
        <end position="40"/>
    </location>
</feature>
<feature type="compositionally biased region" description="Basic and acidic residues" evidence="9">
    <location>
        <begin position="58"/>
        <end position="82"/>
    </location>
</feature>
<dbReference type="Pfam" id="PF13912">
    <property type="entry name" value="zf-C2H2_6"/>
    <property type="match status" value="1"/>
</dbReference>
<evidence type="ECO:0000259" key="10">
    <source>
        <dbReference type="PROSITE" id="PS50157"/>
    </source>
</evidence>
<dbReference type="AlphaFoldDB" id="A0ABD1TAH6"/>
<dbReference type="PANTHER" id="PTHR45801:SF111">
    <property type="entry name" value="C2H2 AND C2HC ZINC FINGERS SUPERFAMILY PROTEIN"/>
    <property type="match status" value="1"/>
</dbReference>
<feature type="region of interest" description="Disordered" evidence="9">
    <location>
        <begin position="58"/>
        <end position="97"/>
    </location>
</feature>
<keyword evidence="12" id="KW-1185">Reference proteome</keyword>
<evidence type="ECO:0000256" key="5">
    <source>
        <dbReference type="ARBA" id="ARBA00023015"/>
    </source>
</evidence>
<dbReference type="InterPro" id="IPR036236">
    <property type="entry name" value="Znf_C2H2_sf"/>
</dbReference>
<gene>
    <name evidence="11" type="ORF">Fot_33190</name>
</gene>
<comment type="subcellular location">
    <subcellularLocation>
        <location evidence="1">Nucleus</location>
    </subcellularLocation>
</comment>
<sequence>MKNNSSTVRSNNYKCSFCEREFSSKQALGGHTNFHRKEIAIIKELKGDQNFLSLDIRKGDSVDENSTQKKESGDEYGDDQRCSAEGGSNNLRKLPLFPETPWFSSEKAMEDGEKRIELRLGATQTNEVDVQLRLGQAEPHDKPTN</sequence>
<evidence type="ECO:0000313" key="11">
    <source>
        <dbReference type="EMBL" id="KAL2509543.1"/>
    </source>
</evidence>
<dbReference type="Proteomes" id="UP001604277">
    <property type="component" value="Unassembled WGS sequence"/>
</dbReference>
<keyword evidence="3 8" id="KW-0863">Zinc-finger</keyword>
<proteinExistence type="predicted"/>
<dbReference type="PROSITE" id="PS50157">
    <property type="entry name" value="ZINC_FINGER_C2H2_2"/>
    <property type="match status" value="1"/>
</dbReference>
<evidence type="ECO:0000256" key="1">
    <source>
        <dbReference type="ARBA" id="ARBA00004123"/>
    </source>
</evidence>
<evidence type="ECO:0000256" key="4">
    <source>
        <dbReference type="ARBA" id="ARBA00022833"/>
    </source>
</evidence>
<keyword evidence="2" id="KW-0479">Metal-binding</keyword>
<dbReference type="Gene3D" id="3.30.160.60">
    <property type="entry name" value="Classic Zinc Finger"/>
    <property type="match status" value="1"/>
</dbReference>
<keyword evidence="4" id="KW-0862">Zinc</keyword>
<dbReference type="GO" id="GO:0005634">
    <property type="term" value="C:nucleus"/>
    <property type="evidence" value="ECO:0007669"/>
    <property type="project" value="UniProtKB-SubCell"/>
</dbReference>
<keyword evidence="7" id="KW-0539">Nucleus</keyword>
<evidence type="ECO:0000256" key="9">
    <source>
        <dbReference type="SAM" id="MobiDB-lite"/>
    </source>
</evidence>
<evidence type="ECO:0000256" key="3">
    <source>
        <dbReference type="ARBA" id="ARBA00022771"/>
    </source>
</evidence>
<evidence type="ECO:0000256" key="6">
    <source>
        <dbReference type="ARBA" id="ARBA00023163"/>
    </source>
</evidence>
<dbReference type="PANTHER" id="PTHR45801">
    <property type="entry name" value="OS07G0101800 PROTEIN"/>
    <property type="match status" value="1"/>
</dbReference>
<dbReference type="InterPro" id="IPR013087">
    <property type="entry name" value="Znf_C2H2_type"/>
</dbReference>
<protein>
    <submittedName>
        <fullName evidence="11">Transcriptional regulator TAC1-like</fullName>
    </submittedName>
</protein>
<dbReference type="InterPro" id="IPR052426">
    <property type="entry name" value="Plant_dev_regulator"/>
</dbReference>
<reference evidence="12" key="1">
    <citation type="submission" date="2024-07" db="EMBL/GenBank/DDBJ databases">
        <title>Two chromosome-level genome assemblies of Korean endemic species Abeliophyllum distichum and Forsythia ovata (Oleaceae).</title>
        <authorList>
            <person name="Jang H."/>
        </authorList>
    </citation>
    <scope>NUCLEOTIDE SEQUENCE [LARGE SCALE GENOMIC DNA]</scope>
</reference>
<name>A0ABD1TAH6_9LAMI</name>
<keyword evidence="5" id="KW-0805">Transcription regulation</keyword>
<evidence type="ECO:0000256" key="2">
    <source>
        <dbReference type="ARBA" id="ARBA00022723"/>
    </source>
</evidence>
<evidence type="ECO:0000256" key="7">
    <source>
        <dbReference type="ARBA" id="ARBA00023242"/>
    </source>
</evidence>
<comment type="caution">
    <text evidence="11">The sequence shown here is derived from an EMBL/GenBank/DDBJ whole genome shotgun (WGS) entry which is preliminary data.</text>
</comment>
<dbReference type="GO" id="GO:0008270">
    <property type="term" value="F:zinc ion binding"/>
    <property type="evidence" value="ECO:0007669"/>
    <property type="project" value="UniProtKB-KW"/>
</dbReference>